<name>A0A6V7RQN7_9BACL</name>
<gene>
    <name evidence="1" type="ORF">JEOSCH030_01770</name>
</gene>
<accession>A0A6V7RQN7</accession>
<evidence type="ECO:0000313" key="2">
    <source>
        <dbReference type="Proteomes" id="UP000521032"/>
    </source>
</evidence>
<protein>
    <submittedName>
        <fullName evidence="1">Uncharacterized protein</fullName>
    </submittedName>
</protein>
<comment type="caution">
    <text evidence="1">The sequence shown here is derived from an EMBL/GenBank/DDBJ whole genome shotgun (WGS) entry which is preliminary data.</text>
</comment>
<evidence type="ECO:0000313" key="1">
    <source>
        <dbReference type="EMBL" id="CAD2080008.1"/>
    </source>
</evidence>
<dbReference type="RefSeq" id="WP_268234196.1">
    <property type="nucleotide sequence ID" value="NZ_BMDB01000004.1"/>
</dbReference>
<dbReference type="AlphaFoldDB" id="A0A6V7RQN7"/>
<dbReference type="Proteomes" id="UP000521032">
    <property type="component" value="Unassembled WGS sequence"/>
</dbReference>
<reference evidence="1 2" key="1">
    <citation type="submission" date="2020-07" db="EMBL/GenBank/DDBJ databases">
        <authorList>
            <person name="Criscuolo A."/>
        </authorList>
    </citation>
    <scope>NUCLEOTIDE SEQUENCE [LARGE SCALE GENOMIC DNA]</scope>
    <source>
        <strain evidence="2">CIP 111030</strain>
    </source>
</reference>
<proteinExistence type="predicted"/>
<dbReference type="EMBL" id="CAJEWE010000011">
    <property type="protein sequence ID" value="CAD2080008.1"/>
    <property type="molecule type" value="Genomic_DNA"/>
</dbReference>
<keyword evidence="2" id="KW-1185">Reference proteome</keyword>
<organism evidence="1 2">
    <name type="scientific">Phocicoccus schoeneichii</name>
    <dbReference type="NCBI Taxonomy" id="1812261"/>
    <lineage>
        <taxon>Bacteria</taxon>
        <taxon>Bacillati</taxon>
        <taxon>Bacillota</taxon>
        <taxon>Bacilli</taxon>
        <taxon>Bacillales</taxon>
        <taxon>Salinicoccaceae</taxon>
        <taxon>Phocicoccus</taxon>
    </lineage>
</organism>
<sequence length="42" mass="4871">MEKSSFKKALSKLKPKQQECCSIQIENSKENKQESKTKKAKK</sequence>